<keyword evidence="3" id="KW-1185">Reference proteome</keyword>
<dbReference type="EMBL" id="CAFZ01000051">
    <property type="protein sequence ID" value="CCA69290.1"/>
    <property type="molecule type" value="Genomic_DNA"/>
</dbReference>
<evidence type="ECO:0000313" key="3">
    <source>
        <dbReference type="Proteomes" id="UP000007148"/>
    </source>
</evidence>
<comment type="caution">
    <text evidence="2">The sequence shown here is derived from an EMBL/GenBank/DDBJ whole genome shotgun (WGS) entry which is preliminary data.</text>
</comment>
<evidence type="ECO:0000313" key="2">
    <source>
        <dbReference type="EMBL" id="CCA69290.1"/>
    </source>
</evidence>
<sequence>MCHEKVPNPKRVDRDNSSELFGKAHPESQVCPYEYQLLYWTPVGDVFARYFRGKSGPQKEEQLTSYFVGYVGEVQPEGLRQKSA</sequence>
<accession>G4TD76</accession>
<feature type="region of interest" description="Disordered" evidence="1">
    <location>
        <begin position="1"/>
        <end position="23"/>
    </location>
</feature>
<dbReference type="Proteomes" id="UP000007148">
    <property type="component" value="Unassembled WGS sequence"/>
</dbReference>
<gene>
    <name evidence="2" type="ORF">PIIN_03189</name>
</gene>
<protein>
    <submittedName>
        <fullName evidence="2">Uncharacterized protein</fullName>
    </submittedName>
</protein>
<reference evidence="2 3" key="1">
    <citation type="journal article" date="2011" name="PLoS Pathog.">
        <title>Endophytic Life Strategies Decoded by Genome and Transcriptome Analyses of the Mutualistic Root Symbiont Piriformospora indica.</title>
        <authorList>
            <person name="Zuccaro A."/>
            <person name="Lahrmann U."/>
            <person name="Guldener U."/>
            <person name="Langen G."/>
            <person name="Pfiffi S."/>
            <person name="Biedenkopf D."/>
            <person name="Wong P."/>
            <person name="Samans B."/>
            <person name="Grimm C."/>
            <person name="Basiewicz M."/>
            <person name="Murat C."/>
            <person name="Martin F."/>
            <person name="Kogel K.H."/>
        </authorList>
    </citation>
    <scope>NUCLEOTIDE SEQUENCE [LARGE SCALE GENOMIC DNA]</scope>
    <source>
        <strain evidence="2 3">DSM 11827</strain>
    </source>
</reference>
<proteinExistence type="predicted"/>
<dbReference type="AlphaFoldDB" id="G4TD76"/>
<name>G4TD76_SERID</name>
<dbReference type="InParanoid" id="G4TD76"/>
<dbReference type="HOGENOM" id="CLU_2528288_0_0_1"/>
<organism evidence="2 3">
    <name type="scientific">Serendipita indica (strain DSM 11827)</name>
    <name type="common">Root endophyte fungus</name>
    <name type="synonym">Piriformospora indica</name>
    <dbReference type="NCBI Taxonomy" id="1109443"/>
    <lineage>
        <taxon>Eukaryota</taxon>
        <taxon>Fungi</taxon>
        <taxon>Dikarya</taxon>
        <taxon>Basidiomycota</taxon>
        <taxon>Agaricomycotina</taxon>
        <taxon>Agaricomycetes</taxon>
        <taxon>Sebacinales</taxon>
        <taxon>Serendipitaceae</taxon>
        <taxon>Serendipita</taxon>
    </lineage>
</organism>
<evidence type="ECO:0000256" key="1">
    <source>
        <dbReference type="SAM" id="MobiDB-lite"/>
    </source>
</evidence>